<accession>A0A803NBB5</accession>
<keyword evidence="3" id="KW-1185">Reference proteome</keyword>
<dbReference type="Proteomes" id="UP000596660">
    <property type="component" value="Unplaced"/>
</dbReference>
<dbReference type="AlphaFoldDB" id="A0A803NBB5"/>
<dbReference type="Gramene" id="AUR62043343-RA">
    <property type="protein sequence ID" value="AUR62043343-RA:cds"/>
    <property type="gene ID" value="AUR62043343"/>
</dbReference>
<organism evidence="2 3">
    <name type="scientific">Chenopodium quinoa</name>
    <name type="common">Quinoa</name>
    <dbReference type="NCBI Taxonomy" id="63459"/>
    <lineage>
        <taxon>Eukaryota</taxon>
        <taxon>Viridiplantae</taxon>
        <taxon>Streptophyta</taxon>
        <taxon>Embryophyta</taxon>
        <taxon>Tracheophyta</taxon>
        <taxon>Spermatophyta</taxon>
        <taxon>Magnoliopsida</taxon>
        <taxon>eudicotyledons</taxon>
        <taxon>Gunneridae</taxon>
        <taxon>Pentapetalae</taxon>
        <taxon>Caryophyllales</taxon>
        <taxon>Chenopodiaceae</taxon>
        <taxon>Chenopodioideae</taxon>
        <taxon>Atripliceae</taxon>
        <taxon>Chenopodium</taxon>
    </lineage>
</organism>
<name>A0A803NBB5_CHEQI</name>
<feature type="domain" description="Arabidopsis retrotransposon Orf1 C-terminal" evidence="1">
    <location>
        <begin position="3"/>
        <end position="120"/>
    </location>
</feature>
<dbReference type="InterPro" id="IPR004312">
    <property type="entry name" value="ATHILA_Orf1_C"/>
</dbReference>
<protein>
    <recommendedName>
        <fullName evidence="1">Arabidopsis retrotransposon Orf1 C-terminal domain-containing protein</fullName>
    </recommendedName>
</protein>
<evidence type="ECO:0000259" key="1">
    <source>
        <dbReference type="Pfam" id="PF03078"/>
    </source>
</evidence>
<evidence type="ECO:0000313" key="2">
    <source>
        <dbReference type="EnsemblPlants" id="AUR62043343-RA:cds"/>
    </source>
</evidence>
<reference evidence="2" key="1">
    <citation type="journal article" date="2017" name="Nature">
        <title>The genome of Chenopodium quinoa.</title>
        <authorList>
            <person name="Jarvis D.E."/>
            <person name="Ho Y.S."/>
            <person name="Lightfoot D.J."/>
            <person name="Schmoeckel S.M."/>
            <person name="Li B."/>
            <person name="Borm T.J.A."/>
            <person name="Ohyanagi H."/>
            <person name="Mineta K."/>
            <person name="Michell C.T."/>
            <person name="Saber N."/>
            <person name="Kharbatia N.M."/>
            <person name="Rupper R.R."/>
            <person name="Sharp A.R."/>
            <person name="Dally N."/>
            <person name="Boughton B.A."/>
            <person name="Woo Y.H."/>
            <person name="Gao G."/>
            <person name="Schijlen E.G.W.M."/>
            <person name="Guo X."/>
            <person name="Momin A.A."/>
            <person name="Negrao S."/>
            <person name="Al-Babili S."/>
            <person name="Gehring C."/>
            <person name="Roessner U."/>
            <person name="Jung C."/>
            <person name="Murphy K."/>
            <person name="Arold S.T."/>
            <person name="Gojobori T."/>
            <person name="van der Linden C.G."/>
            <person name="van Loo E.N."/>
            <person name="Jellen E.N."/>
            <person name="Maughan P.J."/>
            <person name="Tester M."/>
        </authorList>
    </citation>
    <scope>NUCLEOTIDE SEQUENCE [LARGE SCALE GENOMIC DNA]</scope>
    <source>
        <strain evidence="2">cv. PI 614886</strain>
    </source>
</reference>
<evidence type="ECO:0000313" key="3">
    <source>
        <dbReference type="Proteomes" id="UP000596660"/>
    </source>
</evidence>
<reference evidence="2" key="2">
    <citation type="submission" date="2021-03" db="UniProtKB">
        <authorList>
            <consortium name="EnsemblPlants"/>
        </authorList>
    </citation>
    <scope>IDENTIFICATION</scope>
</reference>
<proteinExistence type="predicted"/>
<dbReference type="Pfam" id="PF03078">
    <property type="entry name" value="ATHILA"/>
    <property type="match status" value="1"/>
</dbReference>
<sequence>MLTLEFLSTLQVKQDNNRSPRRLTFQLMNTQHNLNIKRVNQAFGWPINGTIGPKDRPPRNYCAGEFWRKITGLFDYNPRTDKATAIIHPTFRMSQRTIANTTFARGDSSGVVSTRELHFLWHLSEGSTALDVGVWLVDHLEDVATRSDKITIGGMITIIASALNLDFADE</sequence>
<dbReference type="EnsemblPlants" id="AUR62043343-RA">
    <property type="protein sequence ID" value="AUR62043343-RA:cds"/>
    <property type="gene ID" value="AUR62043343"/>
</dbReference>